<evidence type="ECO:0000313" key="2">
    <source>
        <dbReference type="EMBL" id="EDL84503.1"/>
    </source>
</evidence>
<proteinExistence type="predicted"/>
<dbReference type="EMBL" id="CH474114">
    <property type="protein sequence ID" value="EDL84503.1"/>
    <property type="molecule type" value="Genomic_DNA"/>
</dbReference>
<dbReference type="Proteomes" id="UP000234681">
    <property type="component" value="Chromosome 14"/>
</dbReference>
<gene>
    <name evidence="2" type="ORF">rCG_57257</name>
</gene>
<feature type="compositionally biased region" description="Basic and acidic residues" evidence="1">
    <location>
        <begin position="1"/>
        <end position="19"/>
    </location>
</feature>
<accession>A6KT12</accession>
<sequence>MKPERTDAARRDGVTKRYNDTTTRTPLKTDALRAPAPRDGVTGSDGIAAVLKDLGSGFQSGDPDS</sequence>
<protein>
    <submittedName>
        <fullName evidence="2">RCG57257</fullName>
    </submittedName>
</protein>
<organism evidence="2 3">
    <name type="scientific">Rattus norvegicus</name>
    <name type="common">Rat</name>
    <dbReference type="NCBI Taxonomy" id="10116"/>
    <lineage>
        <taxon>Eukaryota</taxon>
        <taxon>Metazoa</taxon>
        <taxon>Chordata</taxon>
        <taxon>Craniata</taxon>
        <taxon>Vertebrata</taxon>
        <taxon>Euteleostomi</taxon>
        <taxon>Mammalia</taxon>
        <taxon>Eutheria</taxon>
        <taxon>Euarchontoglires</taxon>
        <taxon>Glires</taxon>
        <taxon>Rodentia</taxon>
        <taxon>Myomorpha</taxon>
        <taxon>Muroidea</taxon>
        <taxon>Muridae</taxon>
        <taxon>Murinae</taxon>
        <taxon>Rattus</taxon>
    </lineage>
</organism>
<reference evidence="3" key="1">
    <citation type="submission" date="2005-09" db="EMBL/GenBank/DDBJ databases">
        <authorList>
            <person name="Mural R.J."/>
            <person name="Li P.W."/>
            <person name="Adams M.D."/>
            <person name="Amanatides P.G."/>
            <person name="Baden-Tillson H."/>
            <person name="Barnstead M."/>
            <person name="Chin S.H."/>
            <person name="Dew I."/>
            <person name="Evans C.A."/>
            <person name="Ferriera S."/>
            <person name="Flanigan M."/>
            <person name="Fosler C."/>
            <person name="Glodek A."/>
            <person name="Gu Z."/>
            <person name="Holt R.A."/>
            <person name="Jennings D."/>
            <person name="Kraft C.L."/>
            <person name="Lu F."/>
            <person name="Nguyen T."/>
            <person name="Nusskern D.R."/>
            <person name="Pfannkoch C.M."/>
            <person name="Sitter C."/>
            <person name="Sutton G.G."/>
            <person name="Venter J.C."/>
            <person name="Wang Z."/>
            <person name="Woodage T."/>
            <person name="Zheng X.H."/>
            <person name="Zhong F."/>
        </authorList>
    </citation>
    <scope>NUCLEOTIDE SEQUENCE [LARGE SCALE GENOMIC DNA]</scope>
    <source>
        <strain>BN</strain>
        <strain evidence="3">Sprague-Dawley</strain>
    </source>
</reference>
<evidence type="ECO:0000256" key="1">
    <source>
        <dbReference type="SAM" id="MobiDB-lite"/>
    </source>
</evidence>
<dbReference type="AlphaFoldDB" id="A6KT12"/>
<evidence type="ECO:0000313" key="3">
    <source>
        <dbReference type="Proteomes" id="UP000234681"/>
    </source>
</evidence>
<name>A6KT12_RAT</name>
<feature type="region of interest" description="Disordered" evidence="1">
    <location>
        <begin position="1"/>
        <end position="45"/>
    </location>
</feature>